<reference evidence="7 10" key="2">
    <citation type="submission" date="2020-08" db="EMBL/GenBank/DDBJ databases">
        <title>Genomic Encyclopedia of Type Strains, Phase IV (KMG-IV): sequencing the most valuable type-strain genomes for metagenomic binning, comparative biology and taxonomic classification.</title>
        <authorList>
            <person name="Goeker M."/>
        </authorList>
    </citation>
    <scope>NUCLEOTIDE SEQUENCE [LARGE SCALE GENOMIC DNA]</scope>
    <source>
        <strain evidence="7 10">DSM 11525</strain>
    </source>
</reference>
<sequence>MPWLQLRVNTTREQAERIEDALLFAGAVSVTLQDNADQPILEPGLGETPLWDETLVTGLFDAEVDTGVAEAKAASHLCELLPNARWEQLEDKDWEREWMSHYKPIQCADNLWICPSWCEPPAPDAVNIMLDPGLAFGTGTHPTTFLCLQWLAGEPVQGKTAIDFGCGSGILGIAALLLGADSAMGTDIDPQALLASRDNAVRNGLDPERFPVYLPEKAPAPSASSADIMLANILAGPLVTLAPQLIERTRVGGRICLSGILNSQAEKVKAAYSQWIDFDADGEKEEWVRLSGTRVR</sequence>
<evidence type="ECO:0000256" key="1">
    <source>
        <dbReference type="ARBA" id="ARBA00009741"/>
    </source>
</evidence>
<evidence type="ECO:0000256" key="3">
    <source>
        <dbReference type="ARBA" id="ARBA00022603"/>
    </source>
</evidence>
<dbReference type="OrthoDB" id="9785995at2"/>
<dbReference type="InterPro" id="IPR029063">
    <property type="entry name" value="SAM-dependent_MTases_sf"/>
</dbReference>
<dbReference type="Proteomes" id="UP000563601">
    <property type="component" value="Unassembled WGS sequence"/>
</dbReference>
<evidence type="ECO:0000313" key="8">
    <source>
        <dbReference type="EMBL" id="QHQ40323.1"/>
    </source>
</evidence>
<dbReference type="GO" id="GO:0005829">
    <property type="term" value="C:cytosol"/>
    <property type="evidence" value="ECO:0007669"/>
    <property type="project" value="TreeGrafter"/>
</dbReference>
<keyword evidence="7" id="KW-0687">Ribonucleoprotein</keyword>
<keyword evidence="2 6" id="KW-0963">Cytoplasm</keyword>
<evidence type="ECO:0000313" key="10">
    <source>
        <dbReference type="Proteomes" id="UP000563601"/>
    </source>
</evidence>
<feature type="binding site" evidence="6">
    <location>
        <position position="165"/>
    </location>
    <ligand>
        <name>S-adenosyl-L-methionine</name>
        <dbReference type="ChEBI" id="CHEBI:59789"/>
    </ligand>
</feature>
<dbReference type="InterPro" id="IPR004498">
    <property type="entry name" value="Ribosomal_PrmA_MeTrfase"/>
</dbReference>
<dbReference type="HAMAP" id="MF_00735">
    <property type="entry name" value="Methyltr_PrmA"/>
    <property type="match status" value="1"/>
</dbReference>
<dbReference type="SUPFAM" id="SSF53335">
    <property type="entry name" value="S-adenosyl-L-methionine-dependent methyltransferases"/>
    <property type="match status" value="1"/>
</dbReference>
<evidence type="ECO:0000256" key="5">
    <source>
        <dbReference type="ARBA" id="ARBA00022691"/>
    </source>
</evidence>
<comment type="function">
    <text evidence="6">Methylates ribosomal protein L11.</text>
</comment>
<name>A0A6P1TF79_9GAMM</name>
<dbReference type="NCBIfam" id="TIGR00406">
    <property type="entry name" value="prmA"/>
    <property type="match status" value="1"/>
</dbReference>
<keyword evidence="3 6" id="KW-0489">Methyltransferase</keyword>
<keyword evidence="7" id="KW-0689">Ribosomal protein</keyword>
<keyword evidence="9" id="KW-1185">Reference proteome</keyword>
<dbReference type="PIRSF" id="PIRSF000401">
    <property type="entry name" value="RPL11_MTase"/>
    <property type="match status" value="1"/>
</dbReference>
<dbReference type="Proteomes" id="UP000464675">
    <property type="component" value="Chromosome"/>
</dbReference>
<dbReference type="RefSeq" id="WP_161859621.1">
    <property type="nucleotide sequence ID" value="NZ_CP047491.1"/>
</dbReference>
<dbReference type="Pfam" id="PF06325">
    <property type="entry name" value="PrmA"/>
    <property type="match status" value="1"/>
</dbReference>
<comment type="catalytic activity">
    <reaction evidence="6">
        <text>L-lysyl-[protein] + 3 S-adenosyl-L-methionine = N(6),N(6),N(6)-trimethyl-L-lysyl-[protein] + 3 S-adenosyl-L-homocysteine + 3 H(+)</text>
        <dbReference type="Rhea" id="RHEA:54192"/>
        <dbReference type="Rhea" id="RHEA-COMP:9752"/>
        <dbReference type="Rhea" id="RHEA-COMP:13826"/>
        <dbReference type="ChEBI" id="CHEBI:15378"/>
        <dbReference type="ChEBI" id="CHEBI:29969"/>
        <dbReference type="ChEBI" id="CHEBI:57856"/>
        <dbReference type="ChEBI" id="CHEBI:59789"/>
        <dbReference type="ChEBI" id="CHEBI:61961"/>
    </reaction>
</comment>
<dbReference type="InterPro" id="IPR050078">
    <property type="entry name" value="Ribosomal_L11_MeTrfase_PrmA"/>
</dbReference>
<keyword evidence="4 6" id="KW-0808">Transferase</keyword>
<dbReference type="Gene3D" id="3.40.50.150">
    <property type="entry name" value="Vaccinia Virus protein VP39"/>
    <property type="match status" value="1"/>
</dbReference>
<evidence type="ECO:0000313" key="7">
    <source>
        <dbReference type="EMBL" id="MBB5212954.1"/>
    </source>
</evidence>
<dbReference type="PANTHER" id="PTHR43648">
    <property type="entry name" value="ELECTRON TRANSFER FLAVOPROTEIN BETA SUBUNIT LYSINE METHYLTRANSFERASE"/>
    <property type="match status" value="1"/>
</dbReference>
<protein>
    <recommendedName>
        <fullName evidence="6">Ribosomal protein L11 methyltransferase</fullName>
        <shortName evidence="6">L11 Mtase</shortName>
        <ecNumber evidence="6">2.1.1.-</ecNumber>
    </recommendedName>
</protein>
<feature type="binding site" evidence="6">
    <location>
        <position position="187"/>
    </location>
    <ligand>
        <name>S-adenosyl-L-methionine</name>
        <dbReference type="ChEBI" id="CHEBI:59789"/>
    </ligand>
</feature>
<gene>
    <name evidence="6 8" type="primary">prmA</name>
    <name evidence="8" type="ORF">GTQ55_15995</name>
    <name evidence="7" type="ORF">HNQ53_003200</name>
</gene>
<feature type="binding site" evidence="6">
    <location>
        <position position="232"/>
    </location>
    <ligand>
        <name>S-adenosyl-L-methionine</name>
        <dbReference type="ChEBI" id="CHEBI:59789"/>
    </ligand>
</feature>
<evidence type="ECO:0000313" key="9">
    <source>
        <dbReference type="Proteomes" id="UP000464675"/>
    </source>
</evidence>
<dbReference type="PANTHER" id="PTHR43648:SF1">
    <property type="entry name" value="ELECTRON TRANSFER FLAVOPROTEIN BETA SUBUNIT LYSINE METHYLTRANSFERASE"/>
    <property type="match status" value="1"/>
</dbReference>
<evidence type="ECO:0000256" key="6">
    <source>
        <dbReference type="HAMAP-Rule" id="MF_00735"/>
    </source>
</evidence>
<evidence type="ECO:0000256" key="4">
    <source>
        <dbReference type="ARBA" id="ARBA00022679"/>
    </source>
</evidence>
<dbReference type="GO" id="GO:0016279">
    <property type="term" value="F:protein-lysine N-methyltransferase activity"/>
    <property type="evidence" value="ECO:0007669"/>
    <property type="project" value="TreeGrafter"/>
</dbReference>
<dbReference type="GO" id="GO:0032259">
    <property type="term" value="P:methylation"/>
    <property type="evidence" value="ECO:0007669"/>
    <property type="project" value="UniProtKB-KW"/>
</dbReference>
<dbReference type="EC" id="2.1.1.-" evidence="6"/>
<dbReference type="CDD" id="cd02440">
    <property type="entry name" value="AdoMet_MTases"/>
    <property type="match status" value="1"/>
</dbReference>
<dbReference type="AlphaFoldDB" id="A0A6P1TF79"/>
<organism evidence="7 10">
    <name type="scientific">Microbulbifer hydrolyticus</name>
    <dbReference type="NCBI Taxonomy" id="48074"/>
    <lineage>
        <taxon>Bacteria</taxon>
        <taxon>Pseudomonadati</taxon>
        <taxon>Pseudomonadota</taxon>
        <taxon>Gammaproteobacteria</taxon>
        <taxon>Cellvibrionales</taxon>
        <taxon>Microbulbiferaceae</taxon>
        <taxon>Microbulbifer</taxon>
    </lineage>
</organism>
<comment type="similarity">
    <text evidence="1 6">Belongs to the methyltransferase superfamily. PrmA family.</text>
</comment>
<dbReference type="GO" id="GO:0005840">
    <property type="term" value="C:ribosome"/>
    <property type="evidence" value="ECO:0007669"/>
    <property type="project" value="UniProtKB-KW"/>
</dbReference>
<reference evidence="8 9" key="1">
    <citation type="submission" date="2020-01" db="EMBL/GenBank/DDBJ databases">
        <title>The possibility of degradation of plastic by Microbulbifer hydrolyticus IRE-31.</title>
        <authorList>
            <person name="Liu L."/>
        </authorList>
    </citation>
    <scope>NUCLEOTIDE SEQUENCE [LARGE SCALE GENOMIC DNA]</scope>
    <source>
        <strain evidence="8 9">IRE-31</strain>
    </source>
</reference>
<dbReference type="EMBL" id="CP047491">
    <property type="protein sequence ID" value="QHQ40323.1"/>
    <property type="molecule type" value="Genomic_DNA"/>
</dbReference>
<feature type="binding site" evidence="6">
    <location>
        <position position="144"/>
    </location>
    <ligand>
        <name>S-adenosyl-L-methionine</name>
        <dbReference type="ChEBI" id="CHEBI:59789"/>
    </ligand>
</feature>
<accession>A0A6P1TF79</accession>
<comment type="subcellular location">
    <subcellularLocation>
        <location evidence="6">Cytoplasm</location>
    </subcellularLocation>
</comment>
<keyword evidence="5 6" id="KW-0949">S-adenosyl-L-methionine</keyword>
<proteinExistence type="inferred from homology"/>
<evidence type="ECO:0000256" key="2">
    <source>
        <dbReference type="ARBA" id="ARBA00022490"/>
    </source>
</evidence>
<dbReference type="EMBL" id="JACHHR010000005">
    <property type="protein sequence ID" value="MBB5212954.1"/>
    <property type="molecule type" value="Genomic_DNA"/>
</dbReference>